<evidence type="ECO:0000313" key="1">
    <source>
        <dbReference type="EMBL" id="KAJ0041443.1"/>
    </source>
</evidence>
<sequence length="102" mass="10585">MLSLLVALSLSSFDISLAARHLLDTPAAPPPVLPTVPPLPRATLPPLPSLPTLPKATVPPLPSTPFPTQPSLPKPTLLPLPPLPIIPTTIPSIPFLSPPPSN</sequence>
<organism evidence="1 2">
    <name type="scientific">Pistacia integerrima</name>
    <dbReference type="NCBI Taxonomy" id="434235"/>
    <lineage>
        <taxon>Eukaryota</taxon>
        <taxon>Viridiplantae</taxon>
        <taxon>Streptophyta</taxon>
        <taxon>Embryophyta</taxon>
        <taxon>Tracheophyta</taxon>
        <taxon>Spermatophyta</taxon>
        <taxon>Magnoliopsida</taxon>
        <taxon>eudicotyledons</taxon>
        <taxon>Gunneridae</taxon>
        <taxon>Pentapetalae</taxon>
        <taxon>rosids</taxon>
        <taxon>malvids</taxon>
        <taxon>Sapindales</taxon>
        <taxon>Anacardiaceae</taxon>
        <taxon>Pistacia</taxon>
    </lineage>
</organism>
<reference evidence="2" key="1">
    <citation type="journal article" date="2023" name="G3 (Bethesda)">
        <title>Genome assembly and association tests identify interacting loci associated with vigor, precocity, and sex in interspecific pistachio rootstocks.</title>
        <authorList>
            <person name="Palmer W."/>
            <person name="Jacygrad E."/>
            <person name="Sagayaradj S."/>
            <person name="Cavanaugh K."/>
            <person name="Han R."/>
            <person name="Bertier L."/>
            <person name="Beede B."/>
            <person name="Kafkas S."/>
            <person name="Golino D."/>
            <person name="Preece J."/>
            <person name="Michelmore R."/>
        </authorList>
    </citation>
    <scope>NUCLEOTIDE SEQUENCE [LARGE SCALE GENOMIC DNA]</scope>
</reference>
<keyword evidence="2" id="KW-1185">Reference proteome</keyword>
<name>A0ACC0YTE4_9ROSI</name>
<accession>A0ACC0YTE4</accession>
<protein>
    <submittedName>
        <fullName evidence="1">Uncharacterized protein</fullName>
    </submittedName>
</protein>
<gene>
    <name evidence="1" type="ORF">Pint_27680</name>
</gene>
<dbReference type="EMBL" id="CM047740">
    <property type="protein sequence ID" value="KAJ0041443.1"/>
    <property type="molecule type" value="Genomic_DNA"/>
</dbReference>
<comment type="caution">
    <text evidence="1">The sequence shown here is derived from an EMBL/GenBank/DDBJ whole genome shotgun (WGS) entry which is preliminary data.</text>
</comment>
<proteinExistence type="predicted"/>
<dbReference type="Proteomes" id="UP001163603">
    <property type="component" value="Chromosome 5"/>
</dbReference>
<evidence type="ECO:0000313" key="2">
    <source>
        <dbReference type="Proteomes" id="UP001163603"/>
    </source>
</evidence>